<protein>
    <submittedName>
        <fullName evidence="2">Uncharacterized protein</fullName>
    </submittedName>
</protein>
<accession>A0ABR3YQP7</accession>
<feature type="region of interest" description="Disordered" evidence="1">
    <location>
        <begin position="709"/>
        <end position="754"/>
    </location>
</feature>
<evidence type="ECO:0000256" key="1">
    <source>
        <dbReference type="SAM" id="MobiDB-lite"/>
    </source>
</evidence>
<feature type="compositionally biased region" description="Pro residues" evidence="1">
    <location>
        <begin position="29"/>
        <end position="40"/>
    </location>
</feature>
<feature type="compositionally biased region" description="Basic and acidic residues" evidence="1">
    <location>
        <begin position="717"/>
        <end position="730"/>
    </location>
</feature>
<dbReference type="EMBL" id="JAWDJO010000175">
    <property type="protein sequence ID" value="KAL1890693.1"/>
    <property type="molecule type" value="Genomic_DNA"/>
</dbReference>
<comment type="caution">
    <text evidence="2">The sequence shown here is derived from an EMBL/GenBank/DDBJ whole genome shotgun (WGS) entry which is preliminary data.</text>
</comment>
<organism evidence="2 3">
    <name type="scientific">Ceratocystis pirilliformis</name>
    <dbReference type="NCBI Taxonomy" id="259994"/>
    <lineage>
        <taxon>Eukaryota</taxon>
        <taxon>Fungi</taxon>
        <taxon>Dikarya</taxon>
        <taxon>Ascomycota</taxon>
        <taxon>Pezizomycotina</taxon>
        <taxon>Sordariomycetes</taxon>
        <taxon>Hypocreomycetidae</taxon>
        <taxon>Microascales</taxon>
        <taxon>Ceratocystidaceae</taxon>
        <taxon>Ceratocystis</taxon>
    </lineage>
</organism>
<evidence type="ECO:0000313" key="3">
    <source>
        <dbReference type="Proteomes" id="UP001583280"/>
    </source>
</evidence>
<feature type="region of interest" description="Disordered" evidence="1">
    <location>
        <begin position="597"/>
        <end position="672"/>
    </location>
</feature>
<sequence>MTCDVLTPTTPIDSIITYSNDAHNTSRIPAPPSAQLPPPRAIRRKPVGSRPTVLNPSRTMSLSLRRNLTRDPSIVYPGPLDHDSRVELQMSSPSLSAANIGRQNCTHPEMVRYWSATDLCSHCMRPGAFGWLYRCCSDRNIMIEANMDNAKHDCHIFDKTGRSMEHMIKPRSKTVLTRTRKFDVLGEISNQEYSRYSPSQLATLVGQRSEVPTSFIPKATHIYLHSPIEKFVLTRMKYMQVLEAASQDFQRPHISKGLLDPTPHIPNFATECKYKCCPNCRPSFKDHAFLPLDAIMNDEVPATAVTGFGFHLLGARPVANAKILHSIGTRTSSRGEFEEEVGANFELVLKEPEPPFLPNPDPISDSADFDSLDLHLQPDTEALVVGLLRQPKEELKVDYPGSNRVDSVGMGLAFISRTISTTEDELPDRHEESRSSIYNETLPYPMTDEEVDGDDVNRNVSATDGTFTTYDFNASNFEYLAPETESCCVMPSPLHLPTKREREITLTIADDWNKTINNFEVDASLDLRLNLPTDIENYLSWESESESDFDVMTNVSSSASLSDIHCDSENGKCAGEAKILEPSSLRDSRLEPVPRLAYRGQSQSQSQSQRESQSQSQSRIQSHCQIQGQDQDQDQDQDQSQSQHQHQLKRKPLPLSSVKGKPTMPVSQLKPPGLLVPVQRKVPLYTSTLPTSSSRQRTTGIPVPVDRKKLAGTSERPMGHEHLKTGDSRSKSSSTTGCSPNRASQSRIPRLSPIRMRVDARPRASSPTVVLSIKLESMGR</sequence>
<name>A0ABR3YQP7_9PEZI</name>
<evidence type="ECO:0000313" key="2">
    <source>
        <dbReference type="EMBL" id="KAL1890693.1"/>
    </source>
</evidence>
<gene>
    <name evidence="2" type="ORF">Cpir12675_005273</name>
</gene>
<proteinExistence type="predicted"/>
<keyword evidence="3" id="KW-1185">Reference proteome</keyword>
<feature type="compositionally biased region" description="Low complexity" evidence="1">
    <location>
        <begin position="601"/>
        <end position="630"/>
    </location>
</feature>
<reference evidence="2 3" key="1">
    <citation type="journal article" date="2024" name="IMA Fungus">
        <title>IMA Genome - F19 : A genome assembly and annotation guide to empower mycologists, including annotated draft genome sequences of Ceratocystis pirilliformis, Diaporthe australafricana, Fusarium ophioides, Paecilomyces lecythidis, and Sporothrix stenoceras.</title>
        <authorList>
            <person name="Aylward J."/>
            <person name="Wilson A.M."/>
            <person name="Visagie C.M."/>
            <person name="Spraker J."/>
            <person name="Barnes I."/>
            <person name="Buitendag C."/>
            <person name="Ceriani C."/>
            <person name="Del Mar Angel L."/>
            <person name="du Plessis D."/>
            <person name="Fuchs T."/>
            <person name="Gasser K."/>
            <person name="Kramer D."/>
            <person name="Li W."/>
            <person name="Munsamy K."/>
            <person name="Piso A."/>
            <person name="Price J.L."/>
            <person name="Sonnekus B."/>
            <person name="Thomas C."/>
            <person name="van der Nest A."/>
            <person name="van Dijk A."/>
            <person name="van Heerden A."/>
            <person name="van Vuuren N."/>
            <person name="Yilmaz N."/>
            <person name="Duong T.A."/>
            <person name="van der Merwe N.A."/>
            <person name="Wingfield M.J."/>
            <person name="Wingfield B.D."/>
        </authorList>
    </citation>
    <scope>NUCLEOTIDE SEQUENCE [LARGE SCALE GENOMIC DNA]</scope>
    <source>
        <strain evidence="2 3">CMW 12675</strain>
    </source>
</reference>
<feature type="region of interest" description="Disordered" evidence="1">
    <location>
        <begin position="23"/>
        <end position="51"/>
    </location>
</feature>
<dbReference type="Proteomes" id="UP001583280">
    <property type="component" value="Unassembled WGS sequence"/>
</dbReference>